<comment type="caution">
    <text evidence="2">The sequence shown here is derived from an EMBL/GenBank/DDBJ whole genome shotgun (WGS) entry which is preliminary data.</text>
</comment>
<dbReference type="EMBL" id="NMUH01009484">
    <property type="protein sequence ID" value="MQM20103.1"/>
    <property type="molecule type" value="Genomic_DNA"/>
</dbReference>
<dbReference type="Proteomes" id="UP000652761">
    <property type="component" value="Unassembled WGS sequence"/>
</dbReference>
<proteinExistence type="predicted"/>
<dbReference type="Pfam" id="PF03732">
    <property type="entry name" value="Retrotrans_gag"/>
    <property type="match status" value="1"/>
</dbReference>
<feature type="domain" description="Retrotransposon gag" evidence="1">
    <location>
        <begin position="160"/>
        <end position="256"/>
    </location>
</feature>
<dbReference type="PANTHER" id="PTHR34482">
    <property type="entry name" value="DNA DAMAGE-INDUCIBLE PROTEIN 1-LIKE"/>
    <property type="match status" value="1"/>
</dbReference>
<dbReference type="OrthoDB" id="786614at2759"/>
<organism evidence="2 3">
    <name type="scientific">Colocasia esculenta</name>
    <name type="common">Wild taro</name>
    <name type="synonym">Arum esculentum</name>
    <dbReference type="NCBI Taxonomy" id="4460"/>
    <lineage>
        <taxon>Eukaryota</taxon>
        <taxon>Viridiplantae</taxon>
        <taxon>Streptophyta</taxon>
        <taxon>Embryophyta</taxon>
        <taxon>Tracheophyta</taxon>
        <taxon>Spermatophyta</taxon>
        <taxon>Magnoliopsida</taxon>
        <taxon>Liliopsida</taxon>
        <taxon>Araceae</taxon>
        <taxon>Aroideae</taxon>
        <taxon>Colocasieae</taxon>
        <taxon>Colocasia</taxon>
    </lineage>
</organism>
<evidence type="ECO:0000313" key="2">
    <source>
        <dbReference type="EMBL" id="MQM20103.1"/>
    </source>
</evidence>
<reference evidence="2" key="1">
    <citation type="submission" date="2017-07" db="EMBL/GenBank/DDBJ databases">
        <title>Taro Niue Genome Assembly and Annotation.</title>
        <authorList>
            <person name="Atibalentja N."/>
            <person name="Keating K."/>
            <person name="Fields C.J."/>
        </authorList>
    </citation>
    <scope>NUCLEOTIDE SEQUENCE</scope>
    <source>
        <strain evidence="2">Niue_2</strain>
        <tissue evidence="2">Leaf</tissue>
    </source>
</reference>
<evidence type="ECO:0000313" key="3">
    <source>
        <dbReference type="Proteomes" id="UP000652761"/>
    </source>
</evidence>
<name>A0A843XLN2_COLES</name>
<protein>
    <recommendedName>
        <fullName evidence="1">Retrotransposon gag domain-containing protein</fullName>
    </recommendedName>
</protein>
<dbReference type="AlphaFoldDB" id="A0A843XLN2"/>
<dbReference type="PANTHER" id="PTHR34482:SF36">
    <property type="entry name" value="RETROTRANSPOSON GAG DOMAIN-CONTAINING PROTEIN"/>
    <property type="match status" value="1"/>
</dbReference>
<sequence>MTRVSIRAALSRHDLGLVAVALTVAMISRRLMRVRQDLVCLGCFRGHGWRVGMCPRAECWFYSWTLDLVELLPHVFDSAGSAGVVFGLTRIVVEAFTLFRCFFLLLWLVRDWLSLLSLVREAHPPTLFRSPDPDEAENWQEEIERIFQVMQCTNKEKVVLATFQFTKDARAWWKATSAHLPNVGELEWAGFLEIFRGKYFSERVKEKKAAEFAALKNKGMFVAEYEAQFARLAVYAPHLVGTERLKANRFMDGLRP</sequence>
<gene>
    <name evidence="2" type="ORF">Taro_053118</name>
</gene>
<dbReference type="InterPro" id="IPR005162">
    <property type="entry name" value="Retrotrans_gag_dom"/>
</dbReference>
<feature type="non-terminal residue" evidence="2">
    <location>
        <position position="256"/>
    </location>
</feature>
<keyword evidence="3" id="KW-1185">Reference proteome</keyword>
<accession>A0A843XLN2</accession>
<evidence type="ECO:0000259" key="1">
    <source>
        <dbReference type="Pfam" id="PF03732"/>
    </source>
</evidence>